<keyword evidence="3" id="KW-1185">Reference proteome</keyword>
<feature type="signal peptide" evidence="1">
    <location>
        <begin position="1"/>
        <end position="18"/>
    </location>
</feature>
<sequence>MKIILSICLSLISTLSLSQTLLVGDVVELKRETNLKQINGKKIKTSEGQKFMIIDHKSTSPYGNTQYSYIIKDFDNNVYKHEFKYNDFTNIHYVFSFDTSSLGKCLILLSDFNAQYYTIMGTDNQRSRENTAAWINGSLTEIASTSKDKKSLRYALRLKAYKDELERIIKENY</sequence>
<dbReference type="RefSeq" id="WP_169660722.1">
    <property type="nucleotide sequence ID" value="NZ_JABANE010000173.1"/>
</dbReference>
<organism evidence="2 3">
    <name type="scientific">Flammeovirga aprica JL-4</name>
    <dbReference type="NCBI Taxonomy" id="694437"/>
    <lineage>
        <taxon>Bacteria</taxon>
        <taxon>Pseudomonadati</taxon>
        <taxon>Bacteroidota</taxon>
        <taxon>Cytophagia</taxon>
        <taxon>Cytophagales</taxon>
        <taxon>Flammeovirgaceae</taxon>
        <taxon>Flammeovirga</taxon>
    </lineage>
</organism>
<comment type="caution">
    <text evidence="2">The sequence shown here is derived from an EMBL/GenBank/DDBJ whole genome shotgun (WGS) entry which is preliminary data.</text>
</comment>
<evidence type="ECO:0008006" key="4">
    <source>
        <dbReference type="Google" id="ProtNLM"/>
    </source>
</evidence>
<gene>
    <name evidence="2" type="ORF">HHU12_31530</name>
</gene>
<evidence type="ECO:0000256" key="1">
    <source>
        <dbReference type="SAM" id="SignalP"/>
    </source>
</evidence>
<dbReference type="Proteomes" id="UP000576082">
    <property type="component" value="Unassembled WGS sequence"/>
</dbReference>
<protein>
    <recommendedName>
        <fullName evidence="4">DUF4468 domain-containing protein</fullName>
    </recommendedName>
</protein>
<dbReference type="EMBL" id="JABANE010000173">
    <property type="protein sequence ID" value="NME72535.1"/>
    <property type="molecule type" value="Genomic_DNA"/>
</dbReference>
<evidence type="ECO:0000313" key="2">
    <source>
        <dbReference type="EMBL" id="NME72535.1"/>
    </source>
</evidence>
<reference evidence="2 3" key="1">
    <citation type="submission" date="2020-04" db="EMBL/GenBank/DDBJ databases">
        <title>Flammeovirga sp. SR4, a novel species isolated from seawater.</title>
        <authorList>
            <person name="Wang X."/>
        </authorList>
    </citation>
    <scope>NUCLEOTIDE SEQUENCE [LARGE SCALE GENOMIC DNA]</scope>
    <source>
        <strain evidence="2 3">ATCC 23126</strain>
    </source>
</reference>
<name>A0A7X9XD85_9BACT</name>
<dbReference type="AlphaFoldDB" id="A0A7X9XD85"/>
<evidence type="ECO:0000313" key="3">
    <source>
        <dbReference type="Proteomes" id="UP000576082"/>
    </source>
</evidence>
<keyword evidence="1" id="KW-0732">Signal</keyword>
<accession>A0A7X9XD85</accession>
<feature type="chain" id="PRO_5031557701" description="DUF4468 domain-containing protein" evidence="1">
    <location>
        <begin position="19"/>
        <end position="173"/>
    </location>
</feature>
<proteinExistence type="predicted"/>